<feature type="transmembrane region" description="Helical" evidence="1">
    <location>
        <begin position="58"/>
        <end position="80"/>
    </location>
</feature>
<dbReference type="Proteomes" id="UP000175989">
    <property type="component" value="Unassembled WGS sequence"/>
</dbReference>
<evidence type="ECO:0000256" key="1">
    <source>
        <dbReference type="SAM" id="Phobius"/>
    </source>
</evidence>
<dbReference type="EMBL" id="LROM01000130">
    <property type="protein sequence ID" value="OEZ94682.1"/>
    <property type="molecule type" value="Genomic_DNA"/>
</dbReference>
<name>A0A1E7WCB1_9BURK</name>
<comment type="caution">
    <text evidence="2">The sequence shown here is derived from an EMBL/GenBank/DDBJ whole genome shotgun (WGS) entry which is preliminary data.</text>
</comment>
<keyword evidence="3" id="KW-1185">Reference proteome</keyword>
<dbReference type="OrthoDB" id="8778801at2"/>
<protein>
    <submittedName>
        <fullName evidence="2">Uncharacterized protein</fullName>
    </submittedName>
</protein>
<dbReference type="RefSeq" id="WP_141749644.1">
    <property type="nucleotide sequence ID" value="NZ_LROM01000130.1"/>
</dbReference>
<keyword evidence="1" id="KW-1133">Transmembrane helix</keyword>
<sequence length="81" mass="9226">MDAEVVERFKELKQHVADHYASKLDIAILREEIAVQFGQVNLRFAEMDSKVTRLESNLIKWFVATSVALVSATFAIARYVP</sequence>
<gene>
    <name evidence="2" type="ORF">DUPY_44610</name>
</gene>
<reference evidence="3" key="1">
    <citation type="journal article" date="2016" name="Front. Microbiol.">
        <title>Molecular Keys to the Janthinobacterium and Duganella spp. Interaction with the Plant Pathogen Fusarium graminearum.</title>
        <authorList>
            <person name="Haack F.S."/>
            <person name="Poehlein A."/>
            <person name="Kroger C."/>
            <person name="Voigt C.A."/>
            <person name="Piepenbring M."/>
            <person name="Bode H.B."/>
            <person name="Daniel R."/>
            <person name="Schafer W."/>
            <person name="Streit W.R."/>
        </authorList>
    </citation>
    <scope>NUCLEOTIDE SEQUENCE [LARGE SCALE GENOMIC DNA]</scope>
    <source>
        <strain evidence="3">T54</strain>
    </source>
</reference>
<proteinExistence type="predicted"/>
<keyword evidence="1" id="KW-0812">Transmembrane</keyword>
<dbReference type="AlphaFoldDB" id="A0A1E7WCB1"/>
<organism evidence="2 3">
    <name type="scientific">Duganella phyllosphaerae</name>
    <dbReference type="NCBI Taxonomy" id="762836"/>
    <lineage>
        <taxon>Bacteria</taxon>
        <taxon>Pseudomonadati</taxon>
        <taxon>Pseudomonadota</taxon>
        <taxon>Betaproteobacteria</taxon>
        <taxon>Burkholderiales</taxon>
        <taxon>Oxalobacteraceae</taxon>
        <taxon>Telluria group</taxon>
        <taxon>Duganella</taxon>
    </lineage>
</organism>
<accession>A0A1E7WCB1</accession>
<evidence type="ECO:0000313" key="3">
    <source>
        <dbReference type="Proteomes" id="UP000175989"/>
    </source>
</evidence>
<evidence type="ECO:0000313" key="2">
    <source>
        <dbReference type="EMBL" id="OEZ94682.1"/>
    </source>
</evidence>
<keyword evidence="1" id="KW-0472">Membrane</keyword>